<organism evidence="1">
    <name type="scientific">marine metagenome</name>
    <dbReference type="NCBI Taxonomy" id="408172"/>
    <lineage>
        <taxon>unclassified sequences</taxon>
        <taxon>metagenomes</taxon>
        <taxon>ecological metagenomes</taxon>
    </lineage>
</organism>
<protein>
    <submittedName>
        <fullName evidence="1">Uncharacterized protein</fullName>
    </submittedName>
</protein>
<accession>A0A382GR08</accession>
<sequence>MNKFNVCTKFSRDAKRLRISAWIIVNKNGFRILHNKFSKKNRFYNFS</sequence>
<dbReference type="EMBL" id="UINC01056871">
    <property type="protein sequence ID" value="SVB77409.1"/>
    <property type="molecule type" value="Genomic_DNA"/>
</dbReference>
<name>A0A382GR08_9ZZZZ</name>
<dbReference type="AlphaFoldDB" id="A0A382GR08"/>
<evidence type="ECO:0000313" key="1">
    <source>
        <dbReference type="EMBL" id="SVB77409.1"/>
    </source>
</evidence>
<reference evidence="1" key="1">
    <citation type="submission" date="2018-05" db="EMBL/GenBank/DDBJ databases">
        <authorList>
            <person name="Lanie J.A."/>
            <person name="Ng W.-L."/>
            <person name="Kazmierczak K.M."/>
            <person name="Andrzejewski T.M."/>
            <person name="Davidsen T.M."/>
            <person name="Wayne K.J."/>
            <person name="Tettelin H."/>
            <person name="Glass J.I."/>
            <person name="Rusch D."/>
            <person name="Podicherti R."/>
            <person name="Tsui H.-C.T."/>
            <person name="Winkler M.E."/>
        </authorList>
    </citation>
    <scope>NUCLEOTIDE SEQUENCE</scope>
</reference>
<proteinExistence type="predicted"/>
<gene>
    <name evidence="1" type="ORF">METZ01_LOCUS230263</name>
</gene>